<protein>
    <submittedName>
        <fullName evidence="2">Uncharacterized protein</fullName>
    </submittedName>
</protein>
<reference evidence="2 3" key="1">
    <citation type="submission" date="2013-11" db="EMBL/GenBank/DDBJ databases">
        <authorList>
            <person name="Awa H."/>
            <person name="Bernal J.T."/>
            <person name="Coelho R.E."/>
            <person name="Culpepper S.C."/>
            <person name="Devaraju V.S."/>
            <person name="Higgins R.T."/>
            <person name="Husein A.J."/>
            <person name="Johnston E.M."/>
            <person name="Jung J.A."/>
            <person name="Kanani-Hendijani T.A."/>
            <person name="Knapp R.E."/>
            <person name="Lepiocha N."/>
            <person name="McCarter A.J."/>
            <person name="Merlau P.R."/>
            <person name="Monfared M.S."/>
            <person name="Olney H.P."/>
            <person name="Pineda M.R."/>
            <person name="Pizzini S.E."/>
            <person name="Roberson D.J."/>
            <person name="Rodriguez J."/>
            <person name="Simpson N.A."/>
            <person name="Stevens S.C."/>
            <person name="Stroub-Tahmassi C.A."/>
            <person name="Syed N."/>
            <person name="Torres S.E."/>
            <person name="Townsend C.W."/>
            <person name="White X.E."/>
            <person name="Willette C.E."/>
            <person name="Deming K.E."/>
            <person name="Simon S.E."/>
            <person name="Benjamin R.C."/>
            <person name="Hughes L.E."/>
            <person name="Hale R.H."/>
            <person name="Lamson-Kim T."/>
            <person name="Visi D.H."/>
            <person name="Allen M.S."/>
            <person name="Bradley K.W."/>
            <person name="Clarke D.Q."/>
            <person name="Lewis M.F."/>
            <person name="Barker L.P."/>
            <person name="Bailey C."/>
            <person name="Asai D.J."/>
            <person name="Garber M.L."/>
            <person name="Bowman C.A."/>
            <person name="Russell D.A."/>
            <person name="Pope W.H."/>
            <person name="Jacobs-Sera D."/>
            <person name="Hendrix R.W."/>
            <person name="Hatfull G.F."/>
        </authorList>
    </citation>
    <scope>NUCLEOTIDE SEQUENCE [LARGE SCALE GENOMIC DNA]</scope>
</reference>
<proteinExistence type="predicted"/>
<accession>W0LJ81</accession>
<organism evidence="2 3">
    <name type="scientific">Mycobacterium phage EagleEye</name>
    <dbReference type="NCBI Taxonomy" id="1429759"/>
    <lineage>
        <taxon>Viruses</taxon>
        <taxon>Duplodnaviria</taxon>
        <taxon>Heunggongvirae</taxon>
        <taxon>Uroviricota</taxon>
        <taxon>Caudoviricetes</taxon>
        <taxon>Eagleeyevirus</taxon>
        <taxon>Eagleeyevirus eagleeye</taxon>
    </lineage>
</organism>
<keyword evidence="1" id="KW-0472">Membrane</keyword>
<sequence>MTSDDSRVPRCDLHPPGLGGVWVSGQVLVAFYASLAGLLSWICMWMDNREEDERAEAKEDEAVR</sequence>
<keyword evidence="3" id="KW-1185">Reference proteome</keyword>
<evidence type="ECO:0000313" key="3">
    <source>
        <dbReference type="Proteomes" id="UP000019119"/>
    </source>
</evidence>
<keyword evidence="1" id="KW-1133">Transmembrane helix</keyword>
<dbReference type="KEGG" id="vg:18502828"/>
<dbReference type="RefSeq" id="YP_009005808.1">
    <property type="nucleotide sequence ID" value="NC_023564.1"/>
</dbReference>
<name>W0LJ81_9CAUD</name>
<feature type="transmembrane region" description="Helical" evidence="1">
    <location>
        <begin position="20"/>
        <end position="44"/>
    </location>
</feature>
<dbReference type="GeneID" id="18502828"/>
<gene>
    <name evidence="2" type="primary">66</name>
    <name evidence="2" type="ORF">PBI_EAGLEEYE_66</name>
</gene>
<evidence type="ECO:0000313" key="2">
    <source>
        <dbReference type="EMBL" id="AHG23846.1"/>
    </source>
</evidence>
<evidence type="ECO:0000256" key="1">
    <source>
        <dbReference type="SAM" id="Phobius"/>
    </source>
</evidence>
<dbReference type="EMBL" id="KF861510">
    <property type="protein sequence ID" value="AHG23846.1"/>
    <property type="molecule type" value="Genomic_DNA"/>
</dbReference>
<dbReference type="Proteomes" id="UP000019119">
    <property type="component" value="Segment"/>
</dbReference>
<keyword evidence="1" id="KW-0812">Transmembrane</keyword>